<feature type="binding site" evidence="9">
    <location>
        <begin position="197"/>
        <end position="198"/>
    </location>
    <ligand>
        <name>2-[(2R,5Z)-2-carboxy-4-methylthiazol-5(2H)-ylidene]ethyl phosphate</name>
        <dbReference type="ChEBI" id="CHEBI:62899"/>
    </ligand>
</feature>
<dbReference type="Pfam" id="PF02581">
    <property type="entry name" value="TMP-TENI"/>
    <property type="match status" value="1"/>
</dbReference>
<dbReference type="HAMAP" id="MF_00097">
    <property type="entry name" value="TMP_synthase"/>
    <property type="match status" value="1"/>
</dbReference>
<dbReference type="GO" id="GO:0005737">
    <property type="term" value="C:cytoplasm"/>
    <property type="evidence" value="ECO:0007669"/>
    <property type="project" value="TreeGrafter"/>
</dbReference>
<comment type="cofactor">
    <cofactor evidence="9">
        <name>Mg(2+)</name>
        <dbReference type="ChEBI" id="CHEBI:18420"/>
    </cofactor>
    <text evidence="9">Binds 1 Mg(2+) ion per subunit.</text>
</comment>
<dbReference type="EC" id="2.5.1.3" evidence="9"/>
<evidence type="ECO:0000256" key="8">
    <source>
        <dbReference type="ARBA" id="ARBA00047883"/>
    </source>
</evidence>
<comment type="function">
    <text evidence="9">Condenses 4-methyl-5-(beta-hydroxyethyl)thiazole monophosphate (THZ-P) and 2-methyl-4-amino-5-hydroxymethyl pyrimidine pyrophosphate (HMP-PP) to form thiamine monophosphate (TMP).</text>
</comment>
<evidence type="ECO:0000256" key="5">
    <source>
        <dbReference type="ARBA" id="ARBA00022977"/>
    </source>
</evidence>
<feature type="binding site" evidence="9">
    <location>
        <position position="80"/>
    </location>
    <ligand>
        <name>4-amino-2-methyl-5-(diphosphooxymethyl)pyrimidine</name>
        <dbReference type="ChEBI" id="CHEBI:57841"/>
    </ligand>
</feature>
<evidence type="ECO:0000259" key="12">
    <source>
        <dbReference type="Pfam" id="PF02581"/>
    </source>
</evidence>
<keyword evidence="2 9" id="KW-0808">Transferase</keyword>
<organism evidence="13 14">
    <name type="scientific">Paenibacillus illinoisensis</name>
    <dbReference type="NCBI Taxonomy" id="59845"/>
    <lineage>
        <taxon>Bacteria</taxon>
        <taxon>Bacillati</taxon>
        <taxon>Bacillota</taxon>
        <taxon>Bacilli</taxon>
        <taxon>Bacillales</taxon>
        <taxon>Paenibacillaceae</taxon>
        <taxon>Paenibacillus</taxon>
    </lineage>
</organism>
<keyword evidence="5 9" id="KW-0784">Thiamine biosynthesis</keyword>
<evidence type="ECO:0000256" key="6">
    <source>
        <dbReference type="ARBA" id="ARBA00047334"/>
    </source>
</evidence>
<dbReference type="SUPFAM" id="SSF51391">
    <property type="entry name" value="Thiamin phosphate synthase"/>
    <property type="match status" value="1"/>
</dbReference>
<feature type="binding site" evidence="9">
    <location>
        <position position="81"/>
    </location>
    <ligand>
        <name>Mg(2+)</name>
        <dbReference type="ChEBI" id="CHEBI:18420"/>
    </ligand>
</feature>
<comment type="catalytic activity">
    <reaction evidence="8 9 10">
        <text>2-[(2R,5Z)-2-carboxy-4-methylthiazol-5(2H)-ylidene]ethyl phosphate + 4-amino-2-methyl-5-(diphosphooxymethyl)pyrimidine + 2 H(+) = thiamine phosphate + CO2 + diphosphate</text>
        <dbReference type="Rhea" id="RHEA:47844"/>
        <dbReference type="ChEBI" id="CHEBI:15378"/>
        <dbReference type="ChEBI" id="CHEBI:16526"/>
        <dbReference type="ChEBI" id="CHEBI:33019"/>
        <dbReference type="ChEBI" id="CHEBI:37575"/>
        <dbReference type="ChEBI" id="CHEBI:57841"/>
        <dbReference type="ChEBI" id="CHEBI:62899"/>
        <dbReference type="EC" id="2.5.1.3"/>
    </reaction>
</comment>
<dbReference type="FunFam" id="3.20.20.70:FF:000096">
    <property type="entry name" value="Thiamine-phosphate synthase"/>
    <property type="match status" value="1"/>
</dbReference>
<feature type="domain" description="Thiamine phosphate synthase/TenI" evidence="12">
    <location>
        <begin position="16"/>
        <end position="200"/>
    </location>
</feature>
<dbReference type="UniPathway" id="UPA00060">
    <property type="reaction ID" value="UER00141"/>
</dbReference>
<feature type="binding site" evidence="9">
    <location>
        <position position="119"/>
    </location>
    <ligand>
        <name>4-amino-2-methyl-5-(diphosphooxymethyl)pyrimidine</name>
        <dbReference type="ChEBI" id="CHEBI:57841"/>
    </ligand>
</feature>
<evidence type="ECO:0000256" key="11">
    <source>
        <dbReference type="RuleBase" id="RU004253"/>
    </source>
</evidence>
<feature type="binding site" evidence="9">
    <location>
        <position position="148"/>
    </location>
    <ligand>
        <name>4-amino-2-methyl-5-(diphosphooxymethyl)pyrimidine</name>
        <dbReference type="ChEBI" id="CHEBI:57841"/>
    </ligand>
</feature>
<evidence type="ECO:0000256" key="9">
    <source>
        <dbReference type="HAMAP-Rule" id="MF_00097"/>
    </source>
</evidence>
<dbReference type="InterPro" id="IPR022998">
    <property type="entry name" value="ThiamineP_synth_TenI"/>
</dbReference>
<dbReference type="CDD" id="cd00564">
    <property type="entry name" value="TMP_TenI"/>
    <property type="match status" value="1"/>
</dbReference>
<feature type="binding site" evidence="9">
    <location>
        <position position="177"/>
    </location>
    <ligand>
        <name>2-[(2R,5Z)-2-carboxy-4-methylthiazol-5(2H)-ylidene]ethyl phosphate</name>
        <dbReference type="ChEBI" id="CHEBI:62899"/>
    </ligand>
</feature>
<evidence type="ECO:0000313" key="13">
    <source>
        <dbReference type="EMBL" id="PYY31175.1"/>
    </source>
</evidence>
<feature type="binding site" evidence="9">
    <location>
        <begin position="145"/>
        <end position="147"/>
    </location>
    <ligand>
        <name>2-[(2R,5Z)-2-carboxy-4-methylthiazol-5(2H)-ylidene]ethyl phosphate</name>
        <dbReference type="ChEBI" id="CHEBI:62899"/>
    </ligand>
</feature>
<proteinExistence type="inferred from homology"/>
<evidence type="ECO:0000256" key="7">
    <source>
        <dbReference type="ARBA" id="ARBA00047851"/>
    </source>
</evidence>
<gene>
    <name evidence="9 13" type="primary">thiE</name>
    <name evidence="13" type="ORF">PIL02S_00256</name>
</gene>
<comment type="caution">
    <text evidence="13">The sequence shown here is derived from an EMBL/GenBank/DDBJ whole genome shotgun (WGS) entry which is preliminary data.</text>
</comment>
<dbReference type="PANTHER" id="PTHR20857:SF15">
    <property type="entry name" value="THIAMINE-PHOSPHATE SYNTHASE"/>
    <property type="match status" value="1"/>
</dbReference>
<evidence type="ECO:0000256" key="3">
    <source>
        <dbReference type="ARBA" id="ARBA00022723"/>
    </source>
</evidence>
<evidence type="ECO:0000313" key="14">
    <source>
        <dbReference type="Proteomes" id="UP000247459"/>
    </source>
</evidence>
<comment type="pathway">
    <text evidence="1 9 11">Cofactor biosynthesis; thiamine diphosphate biosynthesis; thiamine phosphate from 4-amino-2-methyl-5-diphosphomethylpyrimidine and 4-methyl-5-(2-phosphoethyl)-thiazole: step 1/1.</text>
</comment>
<evidence type="ECO:0000256" key="2">
    <source>
        <dbReference type="ARBA" id="ARBA00022679"/>
    </source>
</evidence>
<dbReference type="InterPro" id="IPR036206">
    <property type="entry name" value="ThiamineP_synth_sf"/>
</dbReference>
<comment type="catalytic activity">
    <reaction evidence="6 9 10">
        <text>4-methyl-5-(2-phosphooxyethyl)-thiazole + 4-amino-2-methyl-5-(diphosphooxymethyl)pyrimidine + H(+) = thiamine phosphate + diphosphate</text>
        <dbReference type="Rhea" id="RHEA:22328"/>
        <dbReference type="ChEBI" id="CHEBI:15378"/>
        <dbReference type="ChEBI" id="CHEBI:33019"/>
        <dbReference type="ChEBI" id="CHEBI:37575"/>
        <dbReference type="ChEBI" id="CHEBI:57841"/>
        <dbReference type="ChEBI" id="CHEBI:58296"/>
        <dbReference type="EC" id="2.5.1.3"/>
    </reaction>
</comment>
<dbReference type="InterPro" id="IPR013785">
    <property type="entry name" value="Aldolase_TIM"/>
</dbReference>
<dbReference type="Gene3D" id="3.20.20.70">
    <property type="entry name" value="Aldolase class I"/>
    <property type="match status" value="1"/>
</dbReference>
<dbReference type="Proteomes" id="UP000247459">
    <property type="component" value="Unassembled WGS sequence"/>
</dbReference>
<dbReference type="GO" id="GO:0009229">
    <property type="term" value="P:thiamine diphosphate biosynthetic process"/>
    <property type="evidence" value="ECO:0007669"/>
    <property type="project" value="UniProtKB-UniRule"/>
</dbReference>
<evidence type="ECO:0000256" key="4">
    <source>
        <dbReference type="ARBA" id="ARBA00022842"/>
    </source>
</evidence>
<reference evidence="13 14" key="1">
    <citation type="submission" date="2018-01" db="EMBL/GenBank/DDBJ databases">
        <title>Genome sequence of the PGP bacterium Paenibacillus illinoisensis E3.</title>
        <authorList>
            <person name="Rolli E."/>
            <person name="Marasco R."/>
            <person name="Bessem C."/>
            <person name="Michoud G."/>
            <person name="Gaiarsa S."/>
            <person name="Borin S."/>
            <person name="Daffonchio D."/>
        </authorList>
    </citation>
    <scope>NUCLEOTIDE SEQUENCE [LARGE SCALE GENOMIC DNA]</scope>
    <source>
        <strain evidence="13 14">E3</strain>
    </source>
</reference>
<dbReference type="AlphaFoldDB" id="A0A2W0CSM4"/>
<dbReference type="GO" id="GO:0000287">
    <property type="term" value="F:magnesium ion binding"/>
    <property type="evidence" value="ECO:0007669"/>
    <property type="project" value="UniProtKB-UniRule"/>
</dbReference>
<dbReference type="NCBIfam" id="TIGR00693">
    <property type="entry name" value="thiE"/>
    <property type="match status" value="1"/>
</dbReference>
<evidence type="ECO:0000256" key="10">
    <source>
        <dbReference type="RuleBase" id="RU003826"/>
    </source>
</evidence>
<comment type="similarity">
    <text evidence="9 10">Belongs to the thiamine-phosphate synthase family.</text>
</comment>
<dbReference type="GO" id="GO:0009228">
    <property type="term" value="P:thiamine biosynthetic process"/>
    <property type="evidence" value="ECO:0007669"/>
    <property type="project" value="UniProtKB-KW"/>
</dbReference>
<feature type="binding site" evidence="9">
    <location>
        <begin position="45"/>
        <end position="49"/>
    </location>
    <ligand>
        <name>4-amino-2-methyl-5-(diphosphooxymethyl)pyrimidine</name>
        <dbReference type="ChEBI" id="CHEBI:57841"/>
    </ligand>
</feature>
<accession>A0A2W0CSM4</accession>
<sequence>MMRRWDAEAVRQAMQVYLVMGSVNTTLDPVDVLRQAIAGGITLFQFREKGTGALAGEARITLAMRLREVCSQHGIPFIVNDDVELAVAVEADGMHVGQDDADAALVRARIGAGRMLGVSAHSVAEARRAVQAGADYLGVGPMYPTRSKADAHAVLGPAGVAELRAAGIAVPVVGIGGITPDTTAAVMAAGADGVAVISAIAGAADVRAAAAQFAAAVRGMQA</sequence>
<keyword evidence="4 9" id="KW-0460">Magnesium</keyword>
<comment type="catalytic activity">
    <reaction evidence="7 9 10">
        <text>2-(2-carboxy-4-methylthiazol-5-yl)ethyl phosphate + 4-amino-2-methyl-5-(diphosphooxymethyl)pyrimidine + 2 H(+) = thiamine phosphate + CO2 + diphosphate</text>
        <dbReference type="Rhea" id="RHEA:47848"/>
        <dbReference type="ChEBI" id="CHEBI:15378"/>
        <dbReference type="ChEBI" id="CHEBI:16526"/>
        <dbReference type="ChEBI" id="CHEBI:33019"/>
        <dbReference type="ChEBI" id="CHEBI:37575"/>
        <dbReference type="ChEBI" id="CHEBI:57841"/>
        <dbReference type="ChEBI" id="CHEBI:62890"/>
        <dbReference type="EC" id="2.5.1.3"/>
    </reaction>
</comment>
<dbReference type="PANTHER" id="PTHR20857">
    <property type="entry name" value="THIAMINE-PHOSPHATE PYROPHOSPHORYLASE"/>
    <property type="match status" value="1"/>
</dbReference>
<evidence type="ECO:0000256" key="1">
    <source>
        <dbReference type="ARBA" id="ARBA00005165"/>
    </source>
</evidence>
<dbReference type="InterPro" id="IPR034291">
    <property type="entry name" value="TMP_synthase"/>
</dbReference>
<dbReference type="EMBL" id="PRLG01000002">
    <property type="protein sequence ID" value="PYY31175.1"/>
    <property type="molecule type" value="Genomic_DNA"/>
</dbReference>
<dbReference type="GO" id="GO:0004789">
    <property type="term" value="F:thiamine-phosphate diphosphorylase activity"/>
    <property type="evidence" value="ECO:0007669"/>
    <property type="project" value="UniProtKB-UniRule"/>
</dbReference>
<keyword evidence="3 9" id="KW-0479">Metal-binding</keyword>
<feature type="binding site" evidence="9">
    <location>
        <position position="100"/>
    </location>
    <ligand>
        <name>Mg(2+)</name>
        <dbReference type="ChEBI" id="CHEBI:18420"/>
    </ligand>
</feature>
<protein>
    <recommendedName>
        <fullName evidence="9">Thiamine-phosphate synthase</fullName>
        <shortName evidence="9">TP synthase</shortName>
        <shortName evidence="9">TPS</shortName>
        <ecNumber evidence="9">2.5.1.3</ecNumber>
    </recommendedName>
    <alternativeName>
        <fullName evidence="9">Thiamine-phosphate pyrophosphorylase</fullName>
        <shortName evidence="9">TMP pyrophosphorylase</shortName>
        <shortName evidence="9">TMP-PPase</shortName>
    </alternativeName>
</protein>
<name>A0A2W0CSM4_9BACL</name>